<evidence type="ECO:0000313" key="1">
    <source>
        <dbReference type="EMBL" id="QTX13959.1"/>
    </source>
</evidence>
<organism evidence="1">
    <name type="scientific">Klebsiella pneumoniae</name>
    <dbReference type="NCBI Taxonomy" id="573"/>
    <lineage>
        <taxon>Bacteria</taxon>
        <taxon>Pseudomonadati</taxon>
        <taxon>Pseudomonadota</taxon>
        <taxon>Gammaproteobacteria</taxon>
        <taxon>Enterobacterales</taxon>
        <taxon>Enterobacteriaceae</taxon>
        <taxon>Klebsiella/Raoultella group</taxon>
        <taxon>Klebsiella</taxon>
        <taxon>Klebsiella pneumoniae complex</taxon>
    </lineage>
</organism>
<geneLocation type="plasmid" evidence="1">
    <name>p17-15-vir-like</name>
</geneLocation>
<name>A0A8B0SSK7_KLEPN</name>
<dbReference type="AlphaFoldDB" id="A0A8B0SSK7"/>
<keyword evidence="1" id="KW-0614">Plasmid</keyword>
<protein>
    <submittedName>
        <fullName evidence="1">IncH1 plasmid conjugative transfer pilin TrhA</fullName>
    </submittedName>
</protein>
<reference evidence="1" key="1">
    <citation type="submission" date="2020-01" db="EMBL/GenBank/DDBJ databases">
        <authorList>
            <person name="Qin S."/>
        </authorList>
    </citation>
    <scope>NUCLEOTIDE SEQUENCE</scope>
    <source>
        <strain evidence="1">CVir17-16-YZ6g</strain>
        <plasmid evidence="1">p17-15-vir-like</plasmid>
    </source>
</reference>
<accession>A0A8B0SSK7</accession>
<sequence>MIQKSMAMSGTTANYTLAESLRNMLSNKMFRYLLRCCALRCSHLLLWRAGMTEPWVKFGPNFQKL</sequence>
<proteinExistence type="predicted"/>
<dbReference type="EMBL" id="MN956836">
    <property type="protein sequence ID" value="QTX13959.1"/>
    <property type="molecule type" value="Genomic_DNA"/>
</dbReference>